<dbReference type="RefSeq" id="WP_379909347.1">
    <property type="nucleotide sequence ID" value="NZ_JBHTOK010000050.1"/>
</dbReference>
<evidence type="ECO:0000256" key="1">
    <source>
        <dbReference type="SAM" id="Phobius"/>
    </source>
</evidence>
<accession>A0ABW4CXR4</accession>
<reference evidence="3" key="1">
    <citation type="journal article" date="2019" name="Int. J. Syst. Evol. Microbiol.">
        <title>The Global Catalogue of Microorganisms (GCM) 10K type strain sequencing project: providing services to taxonomists for standard genome sequencing and annotation.</title>
        <authorList>
            <consortium name="The Broad Institute Genomics Platform"/>
            <consortium name="The Broad Institute Genome Sequencing Center for Infectious Disease"/>
            <person name="Wu L."/>
            <person name="Ma J."/>
        </authorList>
    </citation>
    <scope>NUCLEOTIDE SEQUENCE [LARGE SCALE GENOMIC DNA]</scope>
    <source>
        <strain evidence="3">CCM 8912</strain>
    </source>
</reference>
<organism evidence="2 3">
    <name type="scientific">Lacticaseibacillus hegangensis</name>
    <dbReference type="NCBI Taxonomy" id="2486010"/>
    <lineage>
        <taxon>Bacteria</taxon>
        <taxon>Bacillati</taxon>
        <taxon>Bacillota</taxon>
        <taxon>Bacilli</taxon>
        <taxon>Lactobacillales</taxon>
        <taxon>Lactobacillaceae</taxon>
        <taxon>Lacticaseibacillus</taxon>
    </lineage>
</organism>
<keyword evidence="1" id="KW-0812">Transmembrane</keyword>
<keyword evidence="1" id="KW-0472">Membrane</keyword>
<evidence type="ECO:0000313" key="3">
    <source>
        <dbReference type="Proteomes" id="UP001597212"/>
    </source>
</evidence>
<keyword evidence="1" id="KW-1133">Transmembrane helix</keyword>
<sequence length="88" mass="9840">MMRVLAGTALVLLPLELAVALVMIAVRVSWLPDVNFLGLEAAWLVVDEIFELDGLHQRPQKALTDRQIWWRGVALLPLYGLFIAVFGV</sequence>
<comment type="caution">
    <text evidence="2">The sequence shown here is derived from an EMBL/GenBank/DDBJ whole genome shotgun (WGS) entry which is preliminary data.</text>
</comment>
<protein>
    <submittedName>
        <fullName evidence="2">Uncharacterized protein</fullName>
    </submittedName>
</protein>
<dbReference type="Proteomes" id="UP001597212">
    <property type="component" value="Unassembled WGS sequence"/>
</dbReference>
<proteinExistence type="predicted"/>
<dbReference type="EMBL" id="JBHTOK010000050">
    <property type="protein sequence ID" value="MFD1440903.1"/>
    <property type="molecule type" value="Genomic_DNA"/>
</dbReference>
<evidence type="ECO:0000313" key="2">
    <source>
        <dbReference type="EMBL" id="MFD1440903.1"/>
    </source>
</evidence>
<feature type="transmembrane region" description="Helical" evidence="1">
    <location>
        <begin position="68"/>
        <end position="87"/>
    </location>
</feature>
<keyword evidence="3" id="KW-1185">Reference proteome</keyword>
<name>A0ABW4CXR4_9LACO</name>
<gene>
    <name evidence="2" type="ORF">ACFQ5K_05925</name>
</gene>